<organism evidence="1 2">
    <name type="scientific">Segatella salivae F0493</name>
    <dbReference type="NCBI Taxonomy" id="1395125"/>
    <lineage>
        <taxon>Bacteria</taxon>
        <taxon>Pseudomonadati</taxon>
        <taxon>Bacteroidota</taxon>
        <taxon>Bacteroidia</taxon>
        <taxon>Bacteroidales</taxon>
        <taxon>Prevotellaceae</taxon>
        <taxon>Segatella</taxon>
    </lineage>
</organism>
<comment type="caution">
    <text evidence="1">The sequence shown here is derived from an EMBL/GenBank/DDBJ whole genome shotgun (WGS) entry which is preliminary data.</text>
</comment>
<dbReference type="Proteomes" id="UP000017023">
    <property type="component" value="Unassembled WGS sequence"/>
</dbReference>
<dbReference type="EMBL" id="AWGW01000032">
    <property type="protein sequence ID" value="ERJ97938.1"/>
    <property type="molecule type" value="Genomic_DNA"/>
</dbReference>
<dbReference type="AlphaFoldDB" id="U2MF71"/>
<protein>
    <submittedName>
        <fullName evidence="1">Uncharacterized protein</fullName>
    </submittedName>
</protein>
<sequence>MKSAFLTDKRHLFKMQELSLQHASAIFLTDKNYLFNMQELSLQQINLIISSIYR</sequence>
<evidence type="ECO:0000313" key="1">
    <source>
        <dbReference type="EMBL" id="ERJ97938.1"/>
    </source>
</evidence>
<accession>U2MF71</accession>
<proteinExistence type="predicted"/>
<reference evidence="1 2" key="1">
    <citation type="submission" date="2013-08" db="EMBL/GenBank/DDBJ databases">
        <authorList>
            <person name="Durkin A.S."/>
            <person name="Haft D.R."/>
            <person name="McCorrison J."/>
            <person name="Torralba M."/>
            <person name="Gillis M."/>
            <person name="Haft D.H."/>
            <person name="Methe B."/>
            <person name="Sutton G."/>
            <person name="Nelson K.E."/>
        </authorList>
    </citation>
    <scope>NUCLEOTIDE SEQUENCE [LARGE SCALE GENOMIC DNA]</scope>
    <source>
        <strain evidence="1 2">F0493</strain>
    </source>
</reference>
<gene>
    <name evidence="1" type="ORF">HMPREF9145_1325</name>
</gene>
<dbReference type="PATRIC" id="fig|1395125.3.peg.2697"/>
<name>U2MF71_9BACT</name>
<evidence type="ECO:0000313" key="2">
    <source>
        <dbReference type="Proteomes" id="UP000017023"/>
    </source>
</evidence>